<dbReference type="PANTHER" id="PTHR23131">
    <property type="entry name" value="ENDORIBONUCLEASE LACTB2"/>
    <property type="match status" value="1"/>
</dbReference>
<keyword evidence="3" id="KW-1185">Reference proteome</keyword>
<dbReference type="OrthoDB" id="2971563at2"/>
<dbReference type="PANTHER" id="PTHR23131:SF4">
    <property type="entry name" value="METALLO-BETA-LACTAMASE SUPERFAMILY POTEIN"/>
    <property type="match status" value="1"/>
</dbReference>
<dbReference type="AlphaFoldDB" id="A0A371BF05"/>
<organism evidence="2 3">
    <name type="scientific">Sphingorhabdus pulchriflava</name>
    <dbReference type="NCBI Taxonomy" id="2292257"/>
    <lineage>
        <taxon>Bacteria</taxon>
        <taxon>Pseudomonadati</taxon>
        <taxon>Pseudomonadota</taxon>
        <taxon>Alphaproteobacteria</taxon>
        <taxon>Sphingomonadales</taxon>
        <taxon>Sphingomonadaceae</taxon>
        <taxon>Sphingorhabdus</taxon>
    </lineage>
</organism>
<evidence type="ECO:0000259" key="1">
    <source>
        <dbReference type="SMART" id="SM00849"/>
    </source>
</evidence>
<dbReference type="Pfam" id="PF00753">
    <property type="entry name" value="Lactamase_B"/>
    <property type="match status" value="1"/>
</dbReference>
<dbReference type="EMBL" id="QRGP01000001">
    <property type="protein sequence ID" value="RDV06185.1"/>
    <property type="molecule type" value="Genomic_DNA"/>
</dbReference>
<dbReference type="InterPro" id="IPR036866">
    <property type="entry name" value="RibonucZ/Hydroxyglut_hydro"/>
</dbReference>
<dbReference type="SUPFAM" id="SSF56281">
    <property type="entry name" value="Metallo-hydrolase/oxidoreductase"/>
    <property type="match status" value="1"/>
</dbReference>
<dbReference type="InterPro" id="IPR050662">
    <property type="entry name" value="Sec-metab_biosynth-thioest"/>
</dbReference>
<reference evidence="3" key="1">
    <citation type="submission" date="2018-08" db="EMBL/GenBank/DDBJ databases">
        <authorList>
            <person name="Kim S.-J."/>
            <person name="Jung G.-Y."/>
        </authorList>
    </citation>
    <scope>NUCLEOTIDE SEQUENCE [LARGE SCALE GENOMIC DNA]</scope>
    <source>
        <strain evidence="3">GY_G</strain>
    </source>
</reference>
<protein>
    <submittedName>
        <fullName evidence="2">MBL fold metallo-hydrolase</fullName>
    </submittedName>
</protein>
<dbReference type="Pfam" id="PF21221">
    <property type="entry name" value="B_lactamase-like_C"/>
    <property type="match status" value="1"/>
</dbReference>
<comment type="caution">
    <text evidence="2">The sequence shown here is derived from an EMBL/GenBank/DDBJ whole genome shotgun (WGS) entry which is preliminary data.</text>
</comment>
<dbReference type="SMART" id="SM00849">
    <property type="entry name" value="Lactamase_B"/>
    <property type="match status" value="1"/>
</dbReference>
<sequence length="369" mass="41569">MTAETLPAYDMSLADHGFEPIEIKGLTYPLGEHVPGYGEIYPLAPDMGWTRMPVPGNLNHINIWLLDDRDEQGDGFAIADTGLFMPVVIEEWKKLLEGALGHRRMTRIFVTHFHPDHVGCAGWLANRCKVQLWMNRTEWLMARMLTADQRDEPPKEILERRRFQGYNEQQVEDMRQRGFGGFARAVSQLPTGHRRLEDGQHVRIGGRVWEAMTGGGHTPEHTCLIDHHNGVIIAGDQILPRITSNVSIMDSEPDADPLGEWLDSIAKFRRKLPGDMLVLPAHGSPFRGVHVRLDKLAEGHHDRLDKLEIALREKPMRAVDTFALLFDRPIDEHVFGLATGESHAHLVHLVATGRAKVETIDGVGWYSAA</sequence>
<feature type="domain" description="Metallo-beta-lactamase" evidence="1">
    <location>
        <begin position="60"/>
        <end position="282"/>
    </location>
</feature>
<evidence type="ECO:0000313" key="2">
    <source>
        <dbReference type="EMBL" id="RDV06185.1"/>
    </source>
</evidence>
<dbReference type="InterPro" id="IPR001279">
    <property type="entry name" value="Metallo-B-lactamas"/>
</dbReference>
<keyword evidence="2" id="KW-0378">Hydrolase</keyword>
<dbReference type="GO" id="GO:0016787">
    <property type="term" value="F:hydrolase activity"/>
    <property type="evidence" value="ECO:0007669"/>
    <property type="project" value="UniProtKB-KW"/>
</dbReference>
<name>A0A371BF05_9SPHN</name>
<accession>A0A371BF05</accession>
<dbReference type="Proteomes" id="UP000263833">
    <property type="component" value="Unassembled WGS sequence"/>
</dbReference>
<dbReference type="RefSeq" id="WP_115547745.1">
    <property type="nucleotide sequence ID" value="NZ_QRGP01000001.1"/>
</dbReference>
<gene>
    <name evidence="2" type="ORF">DXH95_01750</name>
</gene>
<dbReference type="Gene3D" id="3.60.15.10">
    <property type="entry name" value="Ribonuclease Z/Hydroxyacylglutathione hydrolase-like"/>
    <property type="match status" value="1"/>
</dbReference>
<dbReference type="InterPro" id="IPR036388">
    <property type="entry name" value="WH-like_DNA-bd_sf"/>
</dbReference>
<proteinExistence type="predicted"/>
<dbReference type="InterPro" id="IPR048933">
    <property type="entry name" value="B_lactamase-like_C"/>
</dbReference>
<evidence type="ECO:0000313" key="3">
    <source>
        <dbReference type="Proteomes" id="UP000263833"/>
    </source>
</evidence>
<dbReference type="Gene3D" id="1.10.10.10">
    <property type="entry name" value="Winged helix-like DNA-binding domain superfamily/Winged helix DNA-binding domain"/>
    <property type="match status" value="1"/>
</dbReference>